<dbReference type="InterPro" id="IPR005532">
    <property type="entry name" value="SUMF_dom"/>
</dbReference>
<dbReference type="CDD" id="cd02440">
    <property type="entry name" value="AdoMet_MTases"/>
    <property type="match status" value="1"/>
</dbReference>
<dbReference type="InterPro" id="IPR051043">
    <property type="entry name" value="Sulfatase_Mod_Factor_Kinase"/>
</dbReference>
<feature type="domain" description="DinB-like" evidence="5">
    <location>
        <begin position="37"/>
        <end position="172"/>
    </location>
</feature>
<protein>
    <submittedName>
        <fullName evidence="6">5-histidylcysteine sulfoxide synthase/putative 4-mercaptohistidine N1-methyltransferase</fullName>
    </submittedName>
</protein>
<comment type="pathway">
    <text evidence="3">Amino-acid biosynthesis; ergothioneine biosynthesis.</text>
</comment>
<reference evidence="7" key="1">
    <citation type="submission" date="2023-07" db="EMBL/GenBank/DDBJ databases">
        <title>Genome mining of underrepresented organisms for secondary metabolites.</title>
        <authorList>
            <person name="D'Agostino P.M."/>
        </authorList>
    </citation>
    <scope>NUCLEOTIDE SEQUENCE [LARGE SCALE GENOMIC DNA]</scope>
    <source>
        <strain evidence="7">WS4403</strain>
    </source>
</reference>
<dbReference type="PANTHER" id="PTHR23150">
    <property type="entry name" value="SULFATASE MODIFYING FACTOR 1, 2"/>
    <property type="match status" value="1"/>
</dbReference>
<dbReference type="Pfam" id="PF12867">
    <property type="entry name" value="DinB_2"/>
    <property type="match status" value="1"/>
</dbReference>
<gene>
    <name evidence="6" type="ORF">J2125_002227</name>
</gene>
<evidence type="ECO:0000259" key="5">
    <source>
        <dbReference type="Pfam" id="PF12867"/>
    </source>
</evidence>
<dbReference type="InterPro" id="IPR027625">
    <property type="entry name" value="OvoA_Cterm"/>
</dbReference>
<comment type="caution">
    <text evidence="6">The sequence shown here is derived from an EMBL/GenBank/DDBJ whole genome shotgun (WGS) entry which is preliminary data.</text>
</comment>
<keyword evidence="2" id="KW-0408">Iron</keyword>
<dbReference type="Pfam" id="PF13489">
    <property type="entry name" value="Methyltransf_23"/>
    <property type="match status" value="1"/>
</dbReference>
<evidence type="ECO:0000256" key="3">
    <source>
        <dbReference type="ARBA" id="ARBA00037882"/>
    </source>
</evidence>
<dbReference type="InterPro" id="IPR024775">
    <property type="entry name" value="DinB-like"/>
</dbReference>
<dbReference type="InterPro" id="IPR016187">
    <property type="entry name" value="CTDL_fold"/>
</dbReference>
<dbReference type="Proteomes" id="UP001195624">
    <property type="component" value="Unassembled WGS sequence"/>
</dbReference>
<name>A0ABS4P8V8_9GAMM</name>
<dbReference type="PANTHER" id="PTHR23150:SF26">
    <property type="entry name" value="GENERIC METHYLTRANSFERASE"/>
    <property type="match status" value="1"/>
</dbReference>
<keyword evidence="1" id="KW-0560">Oxidoreductase</keyword>
<evidence type="ECO:0000259" key="4">
    <source>
        <dbReference type="Pfam" id="PF03781"/>
    </source>
</evidence>
<dbReference type="NCBIfam" id="TIGR04344">
    <property type="entry name" value="ovoA_Nterm"/>
    <property type="match status" value="1"/>
</dbReference>
<evidence type="ECO:0000313" key="6">
    <source>
        <dbReference type="EMBL" id="MBP2169035.1"/>
    </source>
</evidence>
<keyword evidence="7" id="KW-1185">Reference proteome</keyword>
<dbReference type="Gene3D" id="3.40.50.150">
    <property type="entry name" value="Vaccinia Virus protein VP39"/>
    <property type="match status" value="1"/>
</dbReference>
<dbReference type="InterPro" id="IPR027577">
    <property type="entry name" value="OvoA_Nterm"/>
</dbReference>
<dbReference type="SUPFAM" id="SSF53335">
    <property type="entry name" value="S-adenosyl-L-methionine-dependent methyltransferases"/>
    <property type="match status" value="1"/>
</dbReference>
<organism evidence="6 7">
    <name type="scientific">Winslowiella toletana</name>
    <dbReference type="NCBI Taxonomy" id="92490"/>
    <lineage>
        <taxon>Bacteria</taxon>
        <taxon>Pseudomonadati</taxon>
        <taxon>Pseudomonadota</taxon>
        <taxon>Gammaproteobacteria</taxon>
        <taxon>Enterobacterales</taxon>
        <taxon>Erwiniaceae</taxon>
        <taxon>Winslowiella</taxon>
    </lineage>
</organism>
<sequence length="714" mass="82019">MTQQDNNSIAGLPAPTRTLLLSGNNVEQKRQQILSYFTQTWELYEDLFDCLADQRAWFTKAISLRHPLIFYFGHTATFYVNKLLAGQHLNQRVDPAIEAMMAIGVDEMSWDDLDTSHYQWPAVEELRDYRGKVKTIVSEFIQTMPLTLPVDWNSPAWVILMGIEHERIHLETSSVLMRQLPLEWVKPQPHWPACQQARHNRQQVPANKLLSVAAGRVTQGKTDDTYGWDNEYGTLHSDVKAFKASQMLVSNAEFLEFVSAGGYQQQQWWDDEGWGWRGFSRADKPTFWVGDITQPDQLKLRLLAEEVAMPWDWPAEVNQLEAAAFCRWKADASGKSIQLPSEAEWYLLREQLTGDQPDWQQTPGNINLAYWASSCPVDRFPQGEFFDLVGNVWQWTTTPINGLEGFKVHPLYDDFSTPTFDGKHTIIKGGSWISTGNEALKSARYAFRRHFFQHAGFRYVVSSHQETMMQNPYETDSMVSQYLDFQYGPEYFGVANYAKALVEIACRVTEKRGRALDIGCATGRASFELARHFDQVVGMDYSARFIDVALQLTSGEDFRYVTQEEGELVEYRQVRLKDFDLGPQQAARIQFVQGDACNLKPQPDRYDLVLASNLIDRLRQPKRFLQDITTMLSAGGVLMLSSPYTWLEEFTPKENWLGGIRENGEALTTYQALQRLLAADFEEIAAPQDVPFVIRETARKYQHTVAQLTLWRKR</sequence>
<dbReference type="InterPro" id="IPR029063">
    <property type="entry name" value="SAM-dependent_MTases_sf"/>
</dbReference>
<dbReference type="SUPFAM" id="SSF56436">
    <property type="entry name" value="C-type lectin-like"/>
    <property type="match status" value="1"/>
</dbReference>
<dbReference type="InterPro" id="IPR042095">
    <property type="entry name" value="SUMF_sf"/>
</dbReference>
<dbReference type="Pfam" id="PF03781">
    <property type="entry name" value="FGE-sulfatase"/>
    <property type="match status" value="1"/>
</dbReference>
<dbReference type="Gene3D" id="3.90.1580.10">
    <property type="entry name" value="paralog of FGE (formylglycine-generating enzyme)"/>
    <property type="match status" value="1"/>
</dbReference>
<dbReference type="NCBIfam" id="TIGR04345">
    <property type="entry name" value="ovoA_Cterm"/>
    <property type="match status" value="1"/>
</dbReference>
<dbReference type="EMBL" id="JAGGMQ010000001">
    <property type="protein sequence ID" value="MBP2169035.1"/>
    <property type="molecule type" value="Genomic_DNA"/>
</dbReference>
<evidence type="ECO:0000313" key="7">
    <source>
        <dbReference type="Proteomes" id="UP001195624"/>
    </source>
</evidence>
<feature type="domain" description="Sulfatase-modifying factor enzyme-like" evidence="4">
    <location>
        <begin position="207"/>
        <end position="460"/>
    </location>
</feature>
<evidence type="ECO:0000256" key="1">
    <source>
        <dbReference type="ARBA" id="ARBA00023002"/>
    </source>
</evidence>
<evidence type="ECO:0000256" key="2">
    <source>
        <dbReference type="ARBA" id="ARBA00023004"/>
    </source>
</evidence>
<accession>A0ABS4P8V8</accession>
<proteinExistence type="predicted"/>